<dbReference type="EMBL" id="LR797083">
    <property type="protein sequence ID" value="CAB4185935.1"/>
    <property type="molecule type" value="Genomic_DNA"/>
</dbReference>
<evidence type="ECO:0000313" key="1">
    <source>
        <dbReference type="EMBL" id="CAB4185935.1"/>
    </source>
</evidence>
<organism evidence="2">
    <name type="scientific">uncultured Caudovirales phage</name>
    <dbReference type="NCBI Taxonomy" id="2100421"/>
    <lineage>
        <taxon>Viruses</taxon>
        <taxon>Duplodnaviria</taxon>
        <taxon>Heunggongvirae</taxon>
        <taxon>Uroviricota</taxon>
        <taxon>Caudoviricetes</taxon>
        <taxon>Peduoviridae</taxon>
        <taxon>Maltschvirus</taxon>
        <taxon>Maltschvirus maltsch</taxon>
    </lineage>
</organism>
<proteinExistence type="predicted"/>
<evidence type="ECO:0000313" key="2">
    <source>
        <dbReference type="EMBL" id="CAB4216955.1"/>
    </source>
</evidence>
<accession>A0A6J5SNX8</accession>
<reference evidence="2" key="1">
    <citation type="submission" date="2020-05" db="EMBL/GenBank/DDBJ databases">
        <authorList>
            <person name="Chiriac C."/>
            <person name="Salcher M."/>
            <person name="Ghai R."/>
            <person name="Kavagutti S V."/>
        </authorList>
    </citation>
    <scope>NUCLEOTIDE SEQUENCE</scope>
</reference>
<protein>
    <submittedName>
        <fullName evidence="2">Uncharacterized protein</fullName>
    </submittedName>
</protein>
<sequence length="92" mass="9902">MGDFVRCAVCKAAIDVFDQCRLLEGRPDPGISEKQAIGNYAIYENGYASALDAAREAVAGLAYRNDPGTIRDWPIIDRDDALAAIDALKAKA</sequence>
<name>A0A6J5SNX8_9CAUD</name>
<dbReference type="EMBL" id="LR797439">
    <property type="protein sequence ID" value="CAB4216955.1"/>
    <property type="molecule type" value="Genomic_DNA"/>
</dbReference>
<gene>
    <name evidence="1" type="ORF">UFOVP1143_12</name>
    <name evidence="2" type="ORF">UFOVP1504_6</name>
</gene>